<gene>
    <name evidence="1" type="ORF">N783_13170</name>
</gene>
<keyword evidence="2" id="KW-1185">Reference proteome</keyword>
<evidence type="ECO:0008006" key="3">
    <source>
        <dbReference type="Google" id="ProtNLM"/>
    </source>
</evidence>
<reference evidence="1 2" key="1">
    <citation type="submission" date="2013-08" db="EMBL/GenBank/DDBJ databases">
        <authorList>
            <person name="Huang J."/>
            <person name="Wang G."/>
        </authorList>
    </citation>
    <scope>NUCLEOTIDE SEQUENCE [LARGE SCALE GENOMIC DNA]</scope>
    <source>
        <strain evidence="1 2">BH030004</strain>
    </source>
</reference>
<evidence type="ECO:0000313" key="1">
    <source>
        <dbReference type="EMBL" id="KGX85937.1"/>
    </source>
</evidence>
<dbReference type="AlphaFoldDB" id="A0A0A5HQP4"/>
<dbReference type="Pfam" id="PF10127">
    <property type="entry name" value="RlaP"/>
    <property type="match status" value="1"/>
</dbReference>
<dbReference type="PANTHER" id="PTHR34817:SF2">
    <property type="entry name" value="NUCLEOTIDYLTRANSFERASE"/>
    <property type="match status" value="1"/>
</dbReference>
<dbReference type="PANTHER" id="PTHR34817">
    <property type="entry name" value="NUCLEOTIDYLTRANSFERASE"/>
    <property type="match status" value="1"/>
</dbReference>
<comment type="caution">
    <text evidence="1">The sequence shown here is derived from an EMBL/GenBank/DDBJ whole genome shotgun (WGS) entry which is preliminary data.</text>
</comment>
<dbReference type="STRING" id="1385511.GCA_000425225_02278"/>
<dbReference type="Proteomes" id="UP000030403">
    <property type="component" value="Unassembled WGS sequence"/>
</dbReference>
<protein>
    <recommendedName>
        <fullName evidence="3">Nucleotidyltransferase</fullName>
    </recommendedName>
</protein>
<dbReference type="OrthoDB" id="9796845at2"/>
<sequence length="259" mass="30685">MRDHILHHIDQIEKQHDVKVLYACDAGSRAYGLHAPGSDYDVRFIYIHKPDWYLSIDQQRDVIELPVDDLLDMNGWDLQKALKLFRKSNPPLFEWLQSELVYLSDSFFVKSIKELEAEVFSPVPVLYHYFHMAKGNVKDYLMQDVVKVKKYLHVLRPILMCKWIETYKEAPPIHFDKLLNDLSLNSDVKQALQHLKDIKKSPDGQEYVTRSPVLHDFIEREVEHLERYIQAQDTTKKEITPQLNQLFLENLQHTWGKFL</sequence>
<organism evidence="1 2">
    <name type="scientific">Pontibacillus marinus BH030004 = DSM 16465</name>
    <dbReference type="NCBI Taxonomy" id="1385511"/>
    <lineage>
        <taxon>Bacteria</taxon>
        <taxon>Bacillati</taxon>
        <taxon>Bacillota</taxon>
        <taxon>Bacilli</taxon>
        <taxon>Bacillales</taxon>
        <taxon>Bacillaceae</taxon>
        <taxon>Pontibacillus</taxon>
    </lineage>
</organism>
<dbReference type="eggNOG" id="COG3541">
    <property type="taxonomic scope" value="Bacteria"/>
</dbReference>
<dbReference type="InterPro" id="IPR018775">
    <property type="entry name" value="RlaP"/>
</dbReference>
<accession>A0A0A5HQP4</accession>
<dbReference type="RefSeq" id="WP_027448743.1">
    <property type="nucleotide sequence ID" value="NZ_AVPF01000035.1"/>
</dbReference>
<proteinExistence type="predicted"/>
<name>A0A0A5HQP4_9BACI</name>
<dbReference type="EMBL" id="AVPF01000035">
    <property type="protein sequence ID" value="KGX85937.1"/>
    <property type="molecule type" value="Genomic_DNA"/>
</dbReference>
<evidence type="ECO:0000313" key="2">
    <source>
        <dbReference type="Proteomes" id="UP000030403"/>
    </source>
</evidence>